<dbReference type="HOGENOM" id="CLU_058490_4_1_1"/>
<dbReference type="RefSeq" id="XP_013268235.1">
    <property type="nucleotide sequence ID" value="XM_013412781.1"/>
</dbReference>
<keyword evidence="3" id="KW-1185">Reference proteome</keyword>
<dbReference type="VEuPathDB" id="FungiDB:Z518_10165"/>
<organism evidence="2 3">
    <name type="scientific">Rhinocladiella mackenziei CBS 650.93</name>
    <dbReference type="NCBI Taxonomy" id="1442369"/>
    <lineage>
        <taxon>Eukaryota</taxon>
        <taxon>Fungi</taxon>
        <taxon>Dikarya</taxon>
        <taxon>Ascomycota</taxon>
        <taxon>Pezizomycotina</taxon>
        <taxon>Eurotiomycetes</taxon>
        <taxon>Chaetothyriomycetidae</taxon>
        <taxon>Chaetothyriales</taxon>
        <taxon>Herpotrichiellaceae</taxon>
        <taxon>Rhinocladiella</taxon>
    </lineage>
</organism>
<feature type="region of interest" description="Disordered" evidence="1">
    <location>
        <begin position="1"/>
        <end position="34"/>
    </location>
</feature>
<sequence>MSKSSSASNTTIPTSPEETSLVKGSEDISPTAGLEDIRPLPFKTILNLRKIVQSQCDELQKGDSTQQYLVFTHVSTDDLTKIDRTLEKMSIHTRMTHYTDENLLIVKFPTAKHEAAHLSLTGKVNRKLALMGIDDEFWPVGATRIHGRRSSKEADSAFKPYSFRPNEADWPTIVFEAGLSESLRRLRLDAKWWLTGSRGDVKTVIVISIKPAQSILHIEKWELASVVAGTRLNTRAFSTLNNPQPSPQVPTQIQVIAIDPNTVTGAPLTLEFAKIFLRPPVPPENDIIFTAQELSTLAARIW</sequence>
<evidence type="ECO:0000313" key="3">
    <source>
        <dbReference type="Proteomes" id="UP000053617"/>
    </source>
</evidence>
<accession>A0A0D2I5N6</accession>
<name>A0A0D2I5N6_9EURO</name>
<proteinExistence type="predicted"/>
<dbReference type="Proteomes" id="UP000053617">
    <property type="component" value="Unassembled WGS sequence"/>
</dbReference>
<evidence type="ECO:0000256" key="1">
    <source>
        <dbReference type="SAM" id="MobiDB-lite"/>
    </source>
</evidence>
<reference evidence="2 3" key="1">
    <citation type="submission" date="2015-01" db="EMBL/GenBank/DDBJ databases">
        <title>The Genome Sequence of Rhinocladiella mackenzie CBS 650.93.</title>
        <authorList>
            <consortium name="The Broad Institute Genomics Platform"/>
            <person name="Cuomo C."/>
            <person name="de Hoog S."/>
            <person name="Gorbushina A."/>
            <person name="Stielow B."/>
            <person name="Teixiera M."/>
            <person name="Abouelleil A."/>
            <person name="Chapman S.B."/>
            <person name="Priest M."/>
            <person name="Young S.K."/>
            <person name="Wortman J."/>
            <person name="Nusbaum C."/>
            <person name="Birren B."/>
        </authorList>
    </citation>
    <scope>NUCLEOTIDE SEQUENCE [LARGE SCALE GENOMIC DNA]</scope>
    <source>
        <strain evidence="2 3">CBS 650.93</strain>
    </source>
</reference>
<dbReference type="GeneID" id="25298236"/>
<dbReference type="EMBL" id="KN847482">
    <property type="protein sequence ID" value="KIX01099.1"/>
    <property type="molecule type" value="Genomic_DNA"/>
</dbReference>
<dbReference type="AlphaFoldDB" id="A0A0D2I5N6"/>
<gene>
    <name evidence="2" type="ORF">Z518_10165</name>
</gene>
<protein>
    <submittedName>
        <fullName evidence="2">Uncharacterized protein</fullName>
    </submittedName>
</protein>
<feature type="compositionally biased region" description="Polar residues" evidence="1">
    <location>
        <begin position="1"/>
        <end position="18"/>
    </location>
</feature>
<evidence type="ECO:0000313" key="2">
    <source>
        <dbReference type="EMBL" id="KIX01099.1"/>
    </source>
</evidence>
<dbReference type="OrthoDB" id="76567at2759"/>